<comment type="caution">
    <text evidence="2">The sequence shown here is derived from an EMBL/GenBank/DDBJ whole genome shotgun (WGS) entry which is preliminary data.</text>
</comment>
<dbReference type="InterPro" id="IPR011320">
    <property type="entry name" value="RNase_H1_N"/>
</dbReference>
<dbReference type="SUPFAM" id="SSF55658">
    <property type="entry name" value="L9 N-domain-like"/>
    <property type="match status" value="1"/>
</dbReference>
<evidence type="ECO:0000259" key="1">
    <source>
        <dbReference type="Pfam" id="PF01693"/>
    </source>
</evidence>
<protein>
    <submittedName>
        <fullName evidence="2">RNase H1/viroplasmin domain-containing protein</fullName>
    </submittedName>
</protein>
<gene>
    <name evidence="2" type="ORF">PJ311_14665</name>
</gene>
<dbReference type="EMBL" id="JAQKAB010000010">
    <property type="protein sequence ID" value="MDA7027820.1"/>
    <property type="molecule type" value="Genomic_DNA"/>
</dbReference>
<dbReference type="RefSeq" id="WP_271341700.1">
    <property type="nucleotide sequence ID" value="NZ_JAQKAB010000010.1"/>
</dbReference>
<proteinExistence type="predicted"/>
<dbReference type="InterPro" id="IPR009027">
    <property type="entry name" value="Ribosomal_bL9/RNase_H1_N"/>
</dbReference>
<reference evidence="2 3" key="1">
    <citation type="submission" date="2023-01" db="EMBL/GenBank/DDBJ databases">
        <title>Bacillus changyiensis sp. nov., isolated from a coastal deposit.</title>
        <authorList>
            <person name="Xiao G."/>
            <person name="Lai Q."/>
            <person name="Hu Z."/>
            <person name="Shao Z."/>
        </authorList>
    </citation>
    <scope>NUCLEOTIDE SEQUENCE [LARGE SCALE GENOMIC DNA]</scope>
    <source>
        <strain evidence="2 3">CLL-7-23</strain>
    </source>
</reference>
<dbReference type="Proteomes" id="UP001211894">
    <property type="component" value="Unassembled WGS sequence"/>
</dbReference>
<feature type="domain" description="Ribonuclease H1 N-terminal" evidence="1">
    <location>
        <begin position="2"/>
        <end position="32"/>
    </location>
</feature>
<dbReference type="Gene3D" id="3.40.970.10">
    <property type="entry name" value="Ribonuclease H1, N-terminal domain"/>
    <property type="match status" value="1"/>
</dbReference>
<dbReference type="Pfam" id="PF01693">
    <property type="entry name" value="Cauli_VI"/>
    <property type="match status" value="1"/>
</dbReference>
<evidence type="ECO:0000313" key="2">
    <source>
        <dbReference type="EMBL" id="MDA7027820.1"/>
    </source>
</evidence>
<organism evidence="2 3">
    <name type="scientific">Bacillus changyiensis</name>
    <dbReference type="NCBI Taxonomy" id="3004103"/>
    <lineage>
        <taxon>Bacteria</taxon>
        <taxon>Bacillati</taxon>
        <taxon>Bacillota</taxon>
        <taxon>Bacilli</taxon>
        <taxon>Bacillales</taxon>
        <taxon>Bacillaceae</taxon>
        <taxon>Bacillus</taxon>
    </lineage>
</organism>
<sequence length="62" mass="7162">MFTTWDECMKAVSCYTKPEFKSFASMKEAQIFLDEGDEKEKTQPKPKVKKENAVIAYIDGSY</sequence>
<evidence type="ECO:0000313" key="3">
    <source>
        <dbReference type="Proteomes" id="UP001211894"/>
    </source>
</evidence>
<name>A0ABT4X6K2_9BACI</name>
<accession>A0ABT4X6K2</accession>
<dbReference type="InterPro" id="IPR037056">
    <property type="entry name" value="RNase_H1_N_sf"/>
</dbReference>
<keyword evidence="3" id="KW-1185">Reference proteome</keyword>